<evidence type="ECO:0000256" key="4">
    <source>
        <dbReference type="RuleBase" id="RU369104"/>
    </source>
</evidence>
<evidence type="ECO:0000313" key="8">
    <source>
        <dbReference type="Proteomes" id="UP000289738"/>
    </source>
</evidence>
<name>A0A444YSQ4_ARAHY</name>
<dbReference type="InterPro" id="IPR025610">
    <property type="entry name" value="MYC/MYB_N"/>
</dbReference>
<gene>
    <name evidence="7" type="ORF">Ahy_B06g084756</name>
</gene>
<feature type="domain" description="Transcription factor MYC/MYB N-terminal" evidence="6">
    <location>
        <begin position="25"/>
        <end position="113"/>
    </location>
</feature>
<sequence length="218" mass="24288">MLRSQRGGGGAGEGGSEGNWSGVSKGDKEELRKKVLQKLDAYFACSVSKEVNYARLDMVSELHMFYLASKYYIFGFDSPCGLGGSFKSGKSIWIFDSASCSNQLESRSFLGRQLVFKRLFLCLLKPELLSLVPWKQCQKTRVFWIWSGQHLVRVSCPLDLHPISRVIKTLQEHQIMAPESGVSTSEGKMIHTFSIRAQGSKAAAIQLKENLEASLSKN</sequence>
<keyword evidence="1 4" id="KW-0805">Transcription regulation</keyword>
<accession>A0A444YSQ4</accession>
<comment type="caution">
    <text evidence="7">The sequence shown here is derived from an EMBL/GenBank/DDBJ whole genome shotgun (WGS) entry which is preliminary data.</text>
</comment>
<proteinExistence type="predicted"/>
<evidence type="ECO:0000256" key="5">
    <source>
        <dbReference type="SAM" id="MobiDB-lite"/>
    </source>
</evidence>
<dbReference type="EMBL" id="SDMP01000016">
    <property type="protein sequence ID" value="RYR04941.1"/>
    <property type="molecule type" value="Genomic_DNA"/>
</dbReference>
<dbReference type="STRING" id="3818.A0A444YSQ4"/>
<keyword evidence="8" id="KW-1185">Reference proteome</keyword>
<dbReference type="Proteomes" id="UP000289738">
    <property type="component" value="Chromosome B06"/>
</dbReference>
<evidence type="ECO:0000313" key="7">
    <source>
        <dbReference type="EMBL" id="RYR04941.1"/>
    </source>
</evidence>
<comment type="subcellular location">
    <subcellularLocation>
        <location evidence="4">Nucleus</location>
    </subcellularLocation>
</comment>
<dbReference type="InterPro" id="IPR045084">
    <property type="entry name" value="AIB/MYC-like"/>
</dbReference>
<evidence type="ECO:0000256" key="1">
    <source>
        <dbReference type="ARBA" id="ARBA00023015"/>
    </source>
</evidence>
<evidence type="ECO:0000256" key="3">
    <source>
        <dbReference type="ARBA" id="ARBA00023242"/>
    </source>
</evidence>
<dbReference type="PANTHER" id="PTHR11514:SF53">
    <property type="entry name" value="TRANSCRIPTION FACTOR BHLH3"/>
    <property type="match status" value="1"/>
</dbReference>
<dbReference type="GO" id="GO:0000976">
    <property type="term" value="F:transcription cis-regulatory region binding"/>
    <property type="evidence" value="ECO:0007669"/>
    <property type="project" value="TreeGrafter"/>
</dbReference>
<feature type="compositionally biased region" description="Gly residues" evidence="5">
    <location>
        <begin position="1"/>
        <end position="17"/>
    </location>
</feature>
<feature type="region of interest" description="Disordered" evidence="5">
    <location>
        <begin position="1"/>
        <end position="25"/>
    </location>
</feature>
<evidence type="ECO:0000259" key="6">
    <source>
        <dbReference type="Pfam" id="PF14215"/>
    </source>
</evidence>
<dbReference type="AlphaFoldDB" id="A0A444YSQ4"/>
<dbReference type="GO" id="GO:0003700">
    <property type="term" value="F:DNA-binding transcription factor activity"/>
    <property type="evidence" value="ECO:0007669"/>
    <property type="project" value="InterPro"/>
</dbReference>
<keyword evidence="3 4" id="KW-0539">Nucleus</keyword>
<protein>
    <recommendedName>
        <fullName evidence="4">Transcription factor</fullName>
        <shortName evidence="4">bHLH transcription factor</shortName>
    </recommendedName>
    <alternativeName>
        <fullName evidence="4">Basic helix-loop-helix protein</fullName>
    </alternativeName>
</protein>
<dbReference type="GO" id="GO:0005634">
    <property type="term" value="C:nucleus"/>
    <property type="evidence" value="ECO:0007669"/>
    <property type="project" value="UniProtKB-SubCell"/>
</dbReference>
<evidence type="ECO:0000256" key="2">
    <source>
        <dbReference type="ARBA" id="ARBA00023163"/>
    </source>
</evidence>
<dbReference type="PANTHER" id="PTHR11514">
    <property type="entry name" value="MYC"/>
    <property type="match status" value="1"/>
</dbReference>
<dbReference type="Pfam" id="PF14215">
    <property type="entry name" value="bHLH-MYC_N"/>
    <property type="match status" value="1"/>
</dbReference>
<reference evidence="7 8" key="1">
    <citation type="submission" date="2019-01" db="EMBL/GenBank/DDBJ databases">
        <title>Sequencing of cultivated peanut Arachis hypogaea provides insights into genome evolution and oil improvement.</title>
        <authorList>
            <person name="Chen X."/>
        </authorList>
    </citation>
    <scope>NUCLEOTIDE SEQUENCE [LARGE SCALE GENOMIC DNA]</scope>
    <source>
        <strain evidence="8">cv. Fuhuasheng</strain>
        <tissue evidence="7">Leaves</tissue>
    </source>
</reference>
<organism evidence="7 8">
    <name type="scientific">Arachis hypogaea</name>
    <name type="common">Peanut</name>
    <dbReference type="NCBI Taxonomy" id="3818"/>
    <lineage>
        <taxon>Eukaryota</taxon>
        <taxon>Viridiplantae</taxon>
        <taxon>Streptophyta</taxon>
        <taxon>Embryophyta</taxon>
        <taxon>Tracheophyta</taxon>
        <taxon>Spermatophyta</taxon>
        <taxon>Magnoliopsida</taxon>
        <taxon>eudicotyledons</taxon>
        <taxon>Gunneridae</taxon>
        <taxon>Pentapetalae</taxon>
        <taxon>rosids</taxon>
        <taxon>fabids</taxon>
        <taxon>Fabales</taxon>
        <taxon>Fabaceae</taxon>
        <taxon>Papilionoideae</taxon>
        <taxon>50 kb inversion clade</taxon>
        <taxon>dalbergioids sensu lato</taxon>
        <taxon>Dalbergieae</taxon>
        <taxon>Pterocarpus clade</taxon>
        <taxon>Arachis</taxon>
    </lineage>
</organism>
<keyword evidence="2 4" id="KW-0804">Transcription</keyword>